<gene>
    <name evidence="9" type="ORF">CYNAS_LOCUS3439</name>
</gene>
<reference evidence="9" key="1">
    <citation type="submission" date="2023-07" db="EMBL/GenBank/DDBJ databases">
        <authorList>
            <consortium name="CYATHOMIX"/>
        </authorList>
    </citation>
    <scope>NUCLEOTIDE SEQUENCE</scope>
    <source>
        <strain evidence="9">N/A</strain>
    </source>
</reference>
<evidence type="ECO:0000256" key="3">
    <source>
        <dbReference type="ARBA" id="ARBA00022448"/>
    </source>
</evidence>
<dbReference type="GO" id="GO:0046933">
    <property type="term" value="F:proton-transporting ATP synthase activity, rotational mechanism"/>
    <property type="evidence" value="ECO:0007669"/>
    <property type="project" value="InterPro"/>
</dbReference>
<organism evidence="9 10">
    <name type="scientific">Cylicocyclus nassatus</name>
    <name type="common">Nematode worm</name>
    <dbReference type="NCBI Taxonomy" id="53992"/>
    <lineage>
        <taxon>Eukaryota</taxon>
        <taxon>Metazoa</taxon>
        <taxon>Ecdysozoa</taxon>
        <taxon>Nematoda</taxon>
        <taxon>Chromadorea</taxon>
        <taxon>Rhabditida</taxon>
        <taxon>Rhabditina</taxon>
        <taxon>Rhabditomorpha</taxon>
        <taxon>Strongyloidea</taxon>
        <taxon>Strongylidae</taxon>
        <taxon>Cylicocyclus</taxon>
    </lineage>
</organism>
<keyword evidence="4" id="KW-0375">Hydrogen ion transport</keyword>
<evidence type="ECO:0000256" key="8">
    <source>
        <dbReference type="ARBA" id="ARBA00023310"/>
    </source>
</evidence>
<keyword evidence="5" id="KW-0406">Ion transport</keyword>
<evidence type="ECO:0000313" key="10">
    <source>
        <dbReference type="Proteomes" id="UP001176961"/>
    </source>
</evidence>
<proteinExistence type="inferred from homology"/>
<sequence length="128" mass="14172">MNALPSVLGMETLHVQATVIFNRLDCCVVPNNEIAAVSLKVVNSKEALYTYDSLIYYAMKESAASQHATMTAMDGASKNAGTRFRTMKFVYLRETSMISTSLKFIQKRTNSLLWNAVDTCASEIPSFS</sequence>
<name>A0AA36GJ83_CYLNA</name>
<dbReference type="InterPro" id="IPR035968">
    <property type="entry name" value="ATP_synth_F1_ATPase_gsu"/>
</dbReference>
<evidence type="ECO:0000256" key="4">
    <source>
        <dbReference type="ARBA" id="ARBA00022781"/>
    </source>
</evidence>
<accession>A0AA36GJ83</accession>
<evidence type="ECO:0000256" key="2">
    <source>
        <dbReference type="ARBA" id="ARBA00007681"/>
    </source>
</evidence>
<protein>
    <submittedName>
        <fullName evidence="9">Uncharacterized protein</fullName>
    </submittedName>
</protein>
<keyword evidence="10" id="KW-1185">Reference proteome</keyword>
<dbReference type="EMBL" id="CATQJL010000001">
    <property type="protein sequence ID" value="CAJ0591456.1"/>
    <property type="molecule type" value="Genomic_DNA"/>
</dbReference>
<dbReference type="Gene3D" id="1.10.287.80">
    <property type="entry name" value="ATP synthase, gamma subunit, helix hairpin domain"/>
    <property type="match status" value="1"/>
</dbReference>
<dbReference type="Proteomes" id="UP001176961">
    <property type="component" value="Unassembled WGS sequence"/>
</dbReference>
<dbReference type="AlphaFoldDB" id="A0AA36GJ83"/>
<keyword evidence="6" id="KW-0472">Membrane</keyword>
<keyword evidence="3" id="KW-0813">Transport</keyword>
<comment type="similarity">
    <text evidence="2">Belongs to the ATPase gamma chain family.</text>
</comment>
<evidence type="ECO:0000256" key="5">
    <source>
        <dbReference type="ARBA" id="ARBA00023065"/>
    </source>
</evidence>
<keyword evidence="7" id="KW-0139">CF(1)</keyword>
<dbReference type="GO" id="GO:0045259">
    <property type="term" value="C:proton-transporting ATP synthase complex"/>
    <property type="evidence" value="ECO:0007669"/>
    <property type="project" value="UniProtKB-KW"/>
</dbReference>
<comment type="subcellular location">
    <subcellularLocation>
        <location evidence="1">Membrane</location>
        <topology evidence="1">Peripheral membrane protein</topology>
    </subcellularLocation>
</comment>
<dbReference type="SUPFAM" id="SSF52943">
    <property type="entry name" value="ATP synthase (F1-ATPase), gamma subunit"/>
    <property type="match status" value="1"/>
</dbReference>
<evidence type="ECO:0000256" key="6">
    <source>
        <dbReference type="ARBA" id="ARBA00023136"/>
    </source>
</evidence>
<keyword evidence="8" id="KW-0066">ATP synthesis</keyword>
<evidence type="ECO:0000313" key="9">
    <source>
        <dbReference type="EMBL" id="CAJ0591456.1"/>
    </source>
</evidence>
<evidence type="ECO:0000256" key="7">
    <source>
        <dbReference type="ARBA" id="ARBA00023196"/>
    </source>
</evidence>
<comment type="caution">
    <text evidence="9">The sequence shown here is derived from an EMBL/GenBank/DDBJ whole genome shotgun (WGS) entry which is preliminary data.</text>
</comment>
<evidence type="ECO:0000256" key="1">
    <source>
        <dbReference type="ARBA" id="ARBA00004170"/>
    </source>
</evidence>